<feature type="coiled-coil region" evidence="1">
    <location>
        <begin position="84"/>
        <end position="144"/>
    </location>
</feature>
<name>A0A8S1KJV8_9CILI</name>
<evidence type="ECO:0000256" key="1">
    <source>
        <dbReference type="SAM" id="Coils"/>
    </source>
</evidence>
<dbReference type="Proteomes" id="UP000692954">
    <property type="component" value="Unassembled WGS sequence"/>
</dbReference>
<organism evidence="2 4">
    <name type="scientific">Paramecium sonneborni</name>
    <dbReference type="NCBI Taxonomy" id="65129"/>
    <lineage>
        <taxon>Eukaryota</taxon>
        <taxon>Sar</taxon>
        <taxon>Alveolata</taxon>
        <taxon>Ciliophora</taxon>
        <taxon>Intramacronucleata</taxon>
        <taxon>Oligohymenophorea</taxon>
        <taxon>Peniculida</taxon>
        <taxon>Parameciidae</taxon>
        <taxon>Paramecium</taxon>
    </lineage>
</organism>
<accession>A0A8S1KJV8</accession>
<dbReference type="AlphaFoldDB" id="A0A8S1KJV8"/>
<gene>
    <name evidence="2" type="ORF">PSON_ATCC_30995.1.T0050426</name>
    <name evidence="3" type="ORF">PSON_ATCC_30995.1.T0050428</name>
</gene>
<dbReference type="OrthoDB" id="300310at2759"/>
<evidence type="ECO:0000313" key="4">
    <source>
        <dbReference type="Proteomes" id="UP000692954"/>
    </source>
</evidence>
<reference evidence="2" key="1">
    <citation type="submission" date="2021-01" db="EMBL/GenBank/DDBJ databases">
        <authorList>
            <consortium name="Genoscope - CEA"/>
            <person name="William W."/>
        </authorList>
    </citation>
    <scope>NUCLEOTIDE SEQUENCE</scope>
</reference>
<evidence type="ECO:0000313" key="3">
    <source>
        <dbReference type="EMBL" id="CAD8051196.1"/>
    </source>
</evidence>
<protein>
    <submittedName>
        <fullName evidence="2">Uncharacterized protein</fullName>
    </submittedName>
</protein>
<comment type="caution">
    <text evidence="2">The sequence shown here is derived from an EMBL/GenBank/DDBJ whole genome shotgun (WGS) entry which is preliminary data.</text>
</comment>
<dbReference type="PROSITE" id="PS51257">
    <property type="entry name" value="PROKAR_LIPOPROTEIN"/>
    <property type="match status" value="1"/>
</dbReference>
<sequence length="152" mass="17896">MNRCLQEEEESNNQTQDGYNNQILLPSVGFSCKTTFSIENTRFNSSLQVQPDKFQSKSKSKQEMITFEKKLKIQKNIHKKLKKNHKTQKVLNIILDEIQNLETQVHLDISFNKIQYVQKFKVLIKNLENTLENLKQELLVKVYQQDIHGTSQ</sequence>
<keyword evidence="4" id="KW-1185">Reference proteome</keyword>
<proteinExistence type="predicted"/>
<dbReference type="EMBL" id="CAJJDN010000005">
    <property type="protein sequence ID" value="CAD8051194.1"/>
    <property type="molecule type" value="Genomic_DNA"/>
</dbReference>
<keyword evidence="1" id="KW-0175">Coiled coil</keyword>
<dbReference type="EMBL" id="CAJJDN010000005">
    <property type="protein sequence ID" value="CAD8051196.1"/>
    <property type="molecule type" value="Genomic_DNA"/>
</dbReference>
<evidence type="ECO:0000313" key="2">
    <source>
        <dbReference type="EMBL" id="CAD8051194.1"/>
    </source>
</evidence>